<proteinExistence type="predicted"/>
<keyword evidence="2" id="KW-1185">Reference proteome</keyword>
<evidence type="ECO:0000313" key="1">
    <source>
        <dbReference type="EMBL" id="CAI2369014.1"/>
    </source>
</evidence>
<comment type="caution">
    <text evidence="1">The sequence shown here is derived from an EMBL/GenBank/DDBJ whole genome shotgun (WGS) entry which is preliminary data.</text>
</comment>
<protein>
    <submittedName>
        <fullName evidence="1">Uncharacterized protein</fullName>
    </submittedName>
</protein>
<evidence type="ECO:0000313" key="2">
    <source>
        <dbReference type="Proteomes" id="UP001295684"/>
    </source>
</evidence>
<dbReference type="EMBL" id="CAMPGE010010161">
    <property type="protein sequence ID" value="CAI2369014.1"/>
    <property type="molecule type" value="Genomic_DNA"/>
</dbReference>
<dbReference type="AlphaFoldDB" id="A0AAD1UHR7"/>
<accession>A0AAD1UHR7</accession>
<name>A0AAD1UHR7_EUPCR</name>
<sequence length="57" mass="6440">MLNLCCSYCTYMGIMMSILQSVHLRSPWDATSKAYAYSMNLFESGSSYDSGFFQSSK</sequence>
<organism evidence="1 2">
    <name type="scientific">Euplotes crassus</name>
    <dbReference type="NCBI Taxonomy" id="5936"/>
    <lineage>
        <taxon>Eukaryota</taxon>
        <taxon>Sar</taxon>
        <taxon>Alveolata</taxon>
        <taxon>Ciliophora</taxon>
        <taxon>Intramacronucleata</taxon>
        <taxon>Spirotrichea</taxon>
        <taxon>Hypotrichia</taxon>
        <taxon>Euplotida</taxon>
        <taxon>Euplotidae</taxon>
        <taxon>Moneuplotes</taxon>
    </lineage>
</organism>
<gene>
    <name evidence="1" type="ORF">ECRASSUSDP1_LOCUS10311</name>
</gene>
<reference evidence="1" key="1">
    <citation type="submission" date="2023-07" db="EMBL/GenBank/DDBJ databases">
        <authorList>
            <consortium name="AG Swart"/>
            <person name="Singh M."/>
            <person name="Singh A."/>
            <person name="Seah K."/>
            <person name="Emmerich C."/>
        </authorList>
    </citation>
    <scope>NUCLEOTIDE SEQUENCE</scope>
    <source>
        <strain evidence="1">DP1</strain>
    </source>
</reference>
<dbReference type="Proteomes" id="UP001295684">
    <property type="component" value="Unassembled WGS sequence"/>
</dbReference>